<dbReference type="Gene3D" id="1.10.357.10">
    <property type="entry name" value="Tetracycline Repressor, domain 2"/>
    <property type="match status" value="1"/>
</dbReference>
<evidence type="ECO:0000256" key="5">
    <source>
        <dbReference type="PROSITE-ProRule" id="PRU00335"/>
    </source>
</evidence>
<dbReference type="InterPro" id="IPR050109">
    <property type="entry name" value="HTH-type_TetR-like_transc_reg"/>
</dbReference>
<dbReference type="GO" id="GO:0003700">
    <property type="term" value="F:DNA-binding transcription factor activity"/>
    <property type="evidence" value="ECO:0007669"/>
    <property type="project" value="TreeGrafter"/>
</dbReference>
<dbReference type="PANTHER" id="PTHR30055">
    <property type="entry name" value="HTH-TYPE TRANSCRIPTIONAL REGULATOR RUTR"/>
    <property type="match status" value="1"/>
</dbReference>
<keyword evidence="8" id="KW-1185">Reference proteome</keyword>
<comment type="caution">
    <text evidence="7">The sequence shown here is derived from an EMBL/GenBank/DDBJ whole genome shotgun (WGS) entry which is preliminary data.</text>
</comment>
<dbReference type="InterPro" id="IPR039538">
    <property type="entry name" value="BetI_C"/>
</dbReference>
<dbReference type="GO" id="GO:0000976">
    <property type="term" value="F:transcription cis-regulatory region binding"/>
    <property type="evidence" value="ECO:0007669"/>
    <property type="project" value="TreeGrafter"/>
</dbReference>
<name>A0A9W6IAG9_9ACTN</name>
<evidence type="ECO:0000259" key="6">
    <source>
        <dbReference type="PROSITE" id="PS50977"/>
    </source>
</evidence>
<evidence type="ECO:0000256" key="3">
    <source>
        <dbReference type="ARBA" id="ARBA00023125"/>
    </source>
</evidence>
<evidence type="ECO:0000256" key="2">
    <source>
        <dbReference type="ARBA" id="ARBA00023015"/>
    </source>
</evidence>
<dbReference type="Pfam" id="PF00440">
    <property type="entry name" value="TetR_N"/>
    <property type="match status" value="1"/>
</dbReference>
<evidence type="ECO:0000313" key="7">
    <source>
        <dbReference type="EMBL" id="GLK15076.1"/>
    </source>
</evidence>
<dbReference type="RefSeq" id="WP_271223296.1">
    <property type="nucleotide sequence ID" value="NZ_BAAAVD010000002.1"/>
</dbReference>
<dbReference type="SUPFAM" id="SSF48498">
    <property type="entry name" value="Tetracyclin repressor-like, C-terminal domain"/>
    <property type="match status" value="1"/>
</dbReference>
<dbReference type="PROSITE" id="PS50977">
    <property type="entry name" value="HTH_TETR_2"/>
    <property type="match status" value="1"/>
</dbReference>
<dbReference type="SUPFAM" id="SSF46689">
    <property type="entry name" value="Homeodomain-like"/>
    <property type="match status" value="1"/>
</dbReference>
<proteinExistence type="predicted"/>
<keyword evidence="2" id="KW-0805">Transcription regulation</keyword>
<keyword evidence="4" id="KW-0804">Transcription</keyword>
<organism evidence="7 8">
    <name type="scientific">Streptosporangium carneum</name>
    <dbReference type="NCBI Taxonomy" id="47481"/>
    <lineage>
        <taxon>Bacteria</taxon>
        <taxon>Bacillati</taxon>
        <taxon>Actinomycetota</taxon>
        <taxon>Actinomycetes</taxon>
        <taxon>Streptosporangiales</taxon>
        <taxon>Streptosporangiaceae</taxon>
        <taxon>Streptosporangium</taxon>
    </lineage>
</organism>
<feature type="DNA-binding region" description="H-T-H motif" evidence="5">
    <location>
        <begin position="30"/>
        <end position="49"/>
    </location>
</feature>
<gene>
    <name evidence="7" type="ORF">GCM10017600_84890</name>
</gene>
<dbReference type="InterPro" id="IPR036271">
    <property type="entry name" value="Tet_transcr_reg_TetR-rel_C_sf"/>
</dbReference>
<reference evidence="7" key="2">
    <citation type="submission" date="2023-01" db="EMBL/GenBank/DDBJ databases">
        <authorList>
            <person name="Sun Q."/>
            <person name="Evtushenko L."/>
        </authorList>
    </citation>
    <scope>NUCLEOTIDE SEQUENCE</scope>
    <source>
        <strain evidence="7">VKM Ac-2007</strain>
    </source>
</reference>
<evidence type="ECO:0000256" key="4">
    <source>
        <dbReference type="ARBA" id="ARBA00023163"/>
    </source>
</evidence>
<dbReference type="EMBL" id="BSEV01000041">
    <property type="protein sequence ID" value="GLK15076.1"/>
    <property type="molecule type" value="Genomic_DNA"/>
</dbReference>
<accession>A0A9W6IAG9</accession>
<dbReference type="PRINTS" id="PR00455">
    <property type="entry name" value="HTHTETR"/>
</dbReference>
<keyword evidence="3 5" id="KW-0238">DNA-binding</keyword>
<sequence length="200" mass="22065">MARGFGRLRREDLLRTACDVIAAQGFGHTRTADIAQAAGVSQALLFYHFETKEKLFAQAFAYAAERDLEALTKVESAAGSPLERLRALLRLYSPAGRSKSWALWIDAWAESIRNAELEEMSRRIDLRWKQALRAIIDDGTGTGAFTCADPDGSTWRIVSLIDGLSTQATVHRRVLSQARLAEFVRTATAGELGLSPEALR</sequence>
<protein>
    <submittedName>
        <fullName evidence="7">TetR family transcriptional regulator</fullName>
    </submittedName>
</protein>
<dbReference type="Proteomes" id="UP001143474">
    <property type="component" value="Unassembled WGS sequence"/>
</dbReference>
<evidence type="ECO:0000313" key="8">
    <source>
        <dbReference type="Proteomes" id="UP001143474"/>
    </source>
</evidence>
<reference evidence="7" key="1">
    <citation type="journal article" date="2014" name="Int. J. Syst. Evol. Microbiol.">
        <title>Complete genome sequence of Corynebacterium casei LMG S-19264T (=DSM 44701T), isolated from a smear-ripened cheese.</title>
        <authorList>
            <consortium name="US DOE Joint Genome Institute (JGI-PGF)"/>
            <person name="Walter F."/>
            <person name="Albersmeier A."/>
            <person name="Kalinowski J."/>
            <person name="Ruckert C."/>
        </authorList>
    </citation>
    <scope>NUCLEOTIDE SEQUENCE</scope>
    <source>
        <strain evidence="7">VKM Ac-2007</strain>
    </source>
</reference>
<dbReference type="Pfam" id="PF13977">
    <property type="entry name" value="TetR_C_6"/>
    <property type="match status" value="1"/>
</dbReference>
<dbReference type="InterPro" id="IPR001647">
    <property type="entry name" value="HTH_TetR"/>
</dbReference>
<dbReference type="AlphaFoldDB" id="A0A9W6IAG9"/>
<feature type="domain" description="HTH tetR-type" evidence="6">
    <location>
        <begin position="7"/>
        <end position="67"/>
    </location>
</feature>
<dbReference type="InterPro" id="IPR009057">
    <property type="entry name" value="Homeodomain-like_sf"/>
</dbReference>
<evidence type="ECO:0000256" key="1">
    <source>
        <dbReference type="ARBA" id="ARBA00022491"/>
    </source>
</evidence>
<keyword evidence="1" id="KW-0678">Repressor</keyword>
<dbReference type="PANTHER" id="PTHR30055:SF200">
    <property type="entry name" value="HTH-TYPE TRANSCRIPTIONAL REPRESSOR BDCR"/>
    <property type="match status" value="1"/>
</dbReference>